<reference evidence="2 3" key="1">
    <citation type="journal article" date="2019" name="Sci. Rep.">
        <title>Orb-weaving spider Araneus ventricosus genome elucidates the spidroin gene catalogue.</title>
        <authorList>
            <person name="Kono N."/>
            <person name="Nakamura H."/>
            <person name="Ohtoshi R."/>
            <person name="Moran D.A.P."/>
            <person name="Shinohara A."/>
            <person name="Yoshida Y."/>
            <person name="Fujiwara M."/>
            <person name="Mori M."/>
            <person name="Tomita M."/>
            <person name="Arakawa K."/>
        </authorList>
    </citation>
    <scope>NUCLEOTIDE SEQUENCE [LARGE SCALE GENOMIC DNA]</scope>
</reference>
<protein>
    <submittedName>
        <fullName evidence="2">Uncharacterized protein</fullName>
    </submittedName>
</protein>
<proteinExistence type="predicted"/>
<dbReference type="EMBL" id="BGPR01118973">
    <property type="protein sequence ID" value="GBN14439.1"/>
    <property type="molecule type" value="Genomic_DNA"/>
</dbReference>
<name>A0A4Y2LJ49_ARAVE</name>
<comment type="caution">
    <text evidence="2">The sequence shown here is derived from an EMBL/GenBank/DDBJ whole genome shotgun (WGS) entry which is preliminary data.</text>
</comment>
<evidence type="ECO:0000313" key="2">
    <source>
        <dbReference type="EMBL" id="GBN14439.1"/>
    </source>
</evidence>
<gene>
    <name evidence="2" type="ORF">AVEN_219691_1</name>
</gene>
<evidence type="ECO:0000256" key="1">
    <source>
        <dbReference type="SAM" id="MobiDB-lite"/>
    </source>
</evidence>
<dbReference type="Proteomes" id="UP000499080">
    <property type="component" value="Unassembled WGS sequence"/>
</dbReference>
<sequence>MADLIDKTTCFPARATFFPYLLLPPIKSTCRSIWNEESGSVRGVRIYIENQISRGSPSSNTSTNPRPSGESEYEKKNGCVPFSRTRVLLFILRIRIPKFVPE</sequence>
<evidence type="ECO:0000313" key="3">
    <source>
        <dbReference type="Proteomes" id="UP000499080"/>
    </source>
</evidence>
<organism evidence="2 3">
    <name type="scientific">Araneus ventricosus</name>
    <name type="common">Orbweaver spider</name>
    <name type="synonym">Epeira ventricosa</name>
    <dbReference type="NCBI Taxonomy" id="182803"/>
    <lineage>
        <taxon>Eukaryota</taxon>
        <taxon>Metazoa</taxon>
        <taxon>Ecdysozoa</taxon>
        <taxon>Arthropoda</taxon>
        <taxon>Chelicerata</taxon>
        <taxon>Arachnida</taxon>
        <taxon>Araneae</taxon>
        <taxon>Araneomorphae</taxon>
        <taxon>Entelegynae</taxon>
        <taxon>Araneoidea</taxon>
        <taxon>Araneidae</taxon>
        <taxon>Araneus</taxon>
    </lineage>
</organism>
<accession>A0A4Y2LJ49</accession>
<keyword evidence="3" id="KW-1185">Reference proteome</keyword>
<feature type="compositionally biased region" description="Low complexity" evidence="1">
    <location>
        <begin position="53"/>
        <end position="68"/>
    </location>
</feature>
<dbReference type="AlphaFoldDB" id="A0A4Y2LJ49"/>
<feature type="region of interest" description="Disordered" evidence="1">
    <location>
        <begin position="52"/>
        <end position="77"/>
    </location>
</feature>